<organism evidence="2 3">
    <name type="scientific">Araneus ventricosus</name>
    <name type="common">Orbweaver spider</name>
    <name type="synonym">Epeira ventricosa</name>
    <dbReference type="NCBI Taxonomy" id="182803"/>
    <lineage>
        <taxon>Eukaryota</taxon>
        <taxon>Metazoa</taxon>
        <taxon>Ecdysozoa</taxon>
        <taxon>Arthropoda</taxon>
        <taxon>Chelicerata</taxon>
        <taxon>Arachnida</taxon>
        <taxon>Araneae</taxon>
        <taxon>Araneomorphae</taxon>
        <taxon>Entelegynae</taxon>
        <taxon>Araneoidea</taxon>
        <taxon>Araneidae</taxon>
        <taxon>Araneus</taxon>
    </lineage>
</organism>
<dbReference type="EMBL" id="BGPR01025387">
    <property type="protein sequence ID" value="GBN94241.1"/>
    <property type="molecule type" value="Genomic_DNA"/>
</dbReference>
<keyword evidence="3" id="KW-1185">Reference proteome</keyword>
<name>A0A4Y2T0V7_ARAVE</name>
<accession>A0A4Y2T0V7</accession>
<sequence>MLKTSVLCHDTKHDTEDPPYGGLIRVKFVASRTSFHWCEVDLRRGFRTQPSPRCLPGQLFRVARPSHKRKASCNFKWNVNLHCDVFPSREHRSHEKESPVPFMLASDHRTAAPGGR</sequence>
<evidence type="ECO:0000313" key="1">
    <source>
        <dbReference type="EMBL" id="GBN94241.1"/>
    </source>
</evidence>
<dbReference type="EMBL" id="BGPR01025389">
    <property type="protein sequence ID" value="GBN94248.1"/>
    <property type="molecule type" value="Genomic_DNA"/>
</dbReference>
<evidence type="ECO:0000313" key="2">
    <source>
        <dbReference type="EMBL" id="GBN94248.1"/>
    </source>
</evidence>
<proteinExistence type="predicted"/>
<protein>
    <submittedName>
        <fullName evidence="2">Uncharacterized protein</fullName>
    </submittedName>
</protein>
<evidence type="ECO:0000313" key="3">
    <source>
        <dbReference type="Proteomes" id="UP000499080"/>
    </source>
</evidence>
<reference evidence="2 3" key="1">
    <citation type="journal article" date="2019" name="Sci. Rep.">
        <title>Orb-weaving spider Araneus ventricosus genome elucidates the spidroin gene catalogue.</title>
        <authorList>
            <person name="Kono N."/>
            <person name="Nakamura H."/>
            <person name="Ohtoshi R."/>
            <person name="Moran D.A.P."/>
            <person name="Shinohara A."/>
            <person name="Yoshida Y."/>
            <person name="Fujiwara M."/>
            <person name="Mori M."/>
            <person name="Tomita M."/>
            <person name="Arakawa K."/>
        </authorList>
    </citation>
    <scope>NUCLEOTIDE SEQUENCE [LARGE SCALE GENOMIC DNA]</scope>
</reference>
<gene>
    <name evidence="2" type="ORF">AVEN_141515_1</name>
    <name evidence="1" type="ORF">AVEN_229109_1</name>
</gene>
<dbReference type="AlphaFoldDB" id="A0A4Y2T0V7"/>
<comment type="caution">
    <text evidence="2">The sequence shown here is derived from an EMBL/GenBank/DDBJ whole genome shotgun (WGS) entry which is preliminary data.</text>
</comment>
<dbReference type="Proteomes" id="UP000499080">
    <property type="component" value="Unassembled WGS sequence"/>
</dbReference>